<reference evidence="5 6" key="1">
    <citation type="journal article" date="2011" name="Science">
        <title>Comparative functional genomics of the fission yeasts.</title>
        <authorList>
            <person name="Rhind N."/>
            <person name="Chen Z."/>
            <person name="Yassour M."/>
            <person name="Thompson D.A."/>
            <person name="Haas B.J."/>
            <person name="Habib N."/>
            <person name="Wapinski I."/>
            <person name="Roy S."/>
            <person name="Lin M.F."/>
            <person name="Heiman D.I."/>
            <person name="Young S.K."/>
            <person name="Furuya K."/>
            <person name="Guo Y."/>
            <person name="Pidoux A."/>
            <person name="Chen H.M."/>
            <person name="Robbertse B."/>
            <person name="Goldberg J.M."/>
            <person name="Aoki K."/>
            <person name="Bayne E.H."/>
            <person name="Berlin A.M."/>
            <person name="Desjardins C.A."/>
            <person name="Dobbs E."/>
            <person name="Dukaj L."/>
            <person name="Fan L."/>
            <person name="FitzGerald M.G."/>
            <person name="French C."/>
            <person name="Gujja S."/>
            <person name="Hansen K."/>
            <person name="Keifenheim D."/>
            <person name="Levin J.Z."/>
            <person name="Mosher R.A."/>
            <person name="Mueller C.A."/>
            <person name="Pfiffner J."/>
            <person name="Priest M."/>
            <person name="Russ C."/>
            <person name="Smialowska A."/>
            <person name="Swoboda P."/>
            <person name="Sykes S.M."/>
            <person name="Vaughn M."/>
            <person name="Vengrova S."/>
            <person name="Yoder R."/>
            <person name="Zeng Q."/>
            <person name="Allshire R."/>
            <person name="Baulcombe D."/>
            <person name="Birren B.W."/>
            <person name="Brown W."/>
            <person name="Ekwall K."/>
            <person name="Kellis M."/>
            <person name="Leatherwood J."/>
            <person name="Levin H."/>
            <person name="Margalit H."/>
            <person name="Martienssen R."/>
            <person name="Nieduszynski C.A."/>
            <person name="Spatafora J.W."/>
            <person name="Friedman N."/>
            <person name="Dalgaard J.Z."/>
            <person name="Baumann P."/>
            <person name="Niki H."/>
            <person name="Regev A."/>
            <person name="Nusbaum C."/>
        </authorList>
    </citation>
    <scope>NUCLEOTIDE SEQUENCE [LARGE SCALE GENOMIC DNA]</scope>
    <source>
        <strain evidence="6">OY26 / ATCC MYA-4695 / CBS 11777 / NBRC 106824 / NRRL Y48691</strain>
    </source>
</reference>
<feature type="compositionally biased region" description="Polar residues" evidence="3">
    <location>
        <begin position="246"/>
        <end position="277"/>
    </location>
</feature>
<keyword evidence="6" id="KW-1185">Reference proteome</keyword>
<dbReference type="EMBL" id="KE546993">
    <property type="protein sequence ID" value="EPY50526.1"/>
    <property type="molecule type" value="Genomic_DNA"/>
</dbReference>
<dbReference type="GeneID" id="25035612"/>
<dbReference type="GO" id="GO:0000076">
    <property type="term" value="P:DNA replication checkpoint signaling"/>
    <property type="evidence" value="ECO:0007669"/>
    <property type="project" value="TreeGrafter"/>
</dbReference>
<dbReference type="AlphaFoldDB" id="S9X9T0"/>
<dbReference type="Proteomes" id="UP000015464">
    <property type="component" value="Unassembled WGS sequence"/>
</dbReference>
<dbReference type="SMART" id="SM01075">
    <property type="entry name" value="CDT1"/>
    <property type="match status" value="1"/>
</dbReference>
<sequence length="424" mass="47460">MRAQRVMRAGSQTTLPFSVEKLRSSSSKRKLSEATDSDECEVEHAPKSLSALKKKPILQDTPNSSHSCPSIPSTDPVSAKHPLEFIFSSLDICWNFHISINTKPTFHLLQQKVSSSTKSSFHLSHLAQILTIWSDAYRLRPCISQHQGRRIATYELQSPSQKPSDATSSRLQEFHDRLVKYLQTHPQIQEIPAAHLPPLPNLNSRDPKTPSLTDLLHLKKSASPTKKTAGLQSEEKGEYNHDDSEQNPSSFEKQLESSVTPVASKSSIKLKSHSTSGAAPKKENSAQLFLRQSSLFDRVRKKQQVAEAKKVELSKKDPVSQKLVSEKVSLVRVVDLIFVQLSTWPSKRSFSMTELVSSIQKSISYNMSSKECIDMVQLLSSTLPSWCSIHNLGNVQVVTFAKTVQGKPYLRSQVLSELNQQIHE</sequence>
<accession>S9X9T0</accession>
<organism evidence="5 6">
    <name type="scientific">Schizosaccharomyces cryophilus (strain OY26 / ATCC MYA-4695 / CBS 11777 / NBRC 106824 / NRRL Y48691)</name>
    <name type="common">Fission yeast</name>
    <dbReference type="NCBI Taxonomy" id="653667"/>
    <lineage>
        <taxon>Eukaryota</taxon>
        <taxon>Fungi</taxon>
        <taxon>Dikarya</taxon>
        <taxon>Ascomycota</taxon>
        <taxon>Taphrinomycotina</taxon>
        <taxon>Schizosaccharomycetes</taxon>
        <taxon>Schizosaccharomycetales</taxon>
        <taxon>Schizosaccharomycetaceae</taxon>
        <taxon>Schizosaccharomyces</taxon>
    </lineage>
</organism>
<dbReference type="RefSeq" id="XP_013025008.1">
    <property type="nucleotide sequence ID" value="XM_013169554.1"/>
</dbReference>
<name>S9X9T0_SCHCR</name>
<feature type="region of interest" description="Disordered" evidence="3">
    <location>
        <begin position="191"/>
        <end position="284"/>
    </location>
</feature>
<dbReference type="STRING" id="653667.S9X9T0"/>
<proteinExistence type="inferred from homology"/>
<feature type="compositionally biased region" description="Basic and acidic residues" evidence="3">
    <location>
        <begin position="233"/>
        <end position="244"/>
    </location>
</feature>
<evidence type="ECO:0000313" key="5">
    <source>
        <dbReference type="EMBL" id="EPY50526.1"/>
    </source>
</evidence>
<dbReference type="InterPro" id="IPR045173">
    <property type="entry name" value="Cdt1"/>
</dbReference>
<feature type="domain" description="CDT1 Geminin-binding" evidence="4">
    <location>
        <begin position="71"/>
        <end position="198"/>
    </location>
</feature>
<dbReference type="PANTHER" id="PTHR28637:SF1">
    <property type="entry name" value="DNA REPLICATION FACTOR CDT1"/>
    <property type="match status" value="1"/>
</dbReference>
<dbReference type="GO" id="GO:0005634">
    <property type="term" value="C:nucleus"/>
    <property type="evidence" value="ECO:0007669"/>
    <property type="project" value="EnsemblFungi"/>
</dbReference>
<dbReference type="PANTHER" id="PTHR28637">
    <property type="entry name" value="DNA REPLICATION FACTOR CDT1"/>
    <property type="match status" value="1"/>
</dbReference>
<evidence type="ECO:0000313" key="6">
    <source>
        <dbReference type="Proteomes" id="UP000015464"/>
    </source>
</evidence>
<dbReference type="InterPro" id="IPR038090">
    <property type="entry name" value="Cdt1_C_WH_dom_sf"/>
</dbReference>
<feature type="region of interest" description="Disordered" evidence="3">
    <location>
        <begin position="1"/>
        <end position="75"/>
    </location>
</feature>
<protein>
    <submittedName>
        <fullName evidence="5">Replication licensing factor Cdt1</fullName>
    </submittedName>
</protein>
<dbReference type="GO" id="GO:0000785">
    <property type="term" value="C:chromatin"/>
    <property type="evidence" value="ECO:0007669"/>
    <property type="project" value="EnsemblFungi"/>
</dbReference>
<dbReference type="eggNOG" id="KOG4762">
    <property type="taxonomic scope" value="Eukaryota"/>
</dbReference>
<dbReference type="InterPro" id="IPR036390">
    <property type="entry name" value="WH_DNA-bd_sf"/>
</dbReference>
<dbReference type="InterPro" id="IPR014939">
    <property type="entry name" value="CDT1_Gemini-bd-like"/>
</dbReference>
<dbReference type="Gene3D" id="1.10.10.1420">
    <property type="entry name" value="DNA replication factor Cdt1, C-terminal WH domain"/>
    <property type="match status" value="1"/>
</dbReference>
<dbReference type="InterPro" id="IPR032054">
    <property type="entry name" value="Cdt1_C"/>
</dbReference>
<feature type="compositionally biased region" description="Polar residues" evidence="3">
    <location>
        <begin position="60"/>
        <end position="75"/>
    </location>
</feature>
<dbReference type="GO" id="GO:0070182">
    <property type="term" value="F:DNA polymerase binding"/>
    <property type="evidence" value="ECO:0007669"/>
    <property type="project" value="TreeGrafter"/>
</dbReference>
<gene>
    <name evidence="5" type="ORF">SPOG_01281</name>
</gene>
<dbReference type="OrthoDB" id="341730at2759"/>
<dbReference type="Pfam" id="PF08839">
    <property type="entry name" value="CDT1"/>
    <property type="match status" value="1"/>
</dbReference>
<evidence type="ECO:0000256" key="1">
    <source>
        <dbReference type="ARBA" id="ARBA00008356"/>
    </source>
</evidence>
<comment type="similarity">
    <text evidence="1">Belongs to the Cdt1 family.</text>
</comment>
<dbReference type="GO" id="GO:0071163">
    <property type="term" value="P:DNA replication preinitiation complex assembly"/>
    <property type="evidence" value="ECO:0007669"/>
    <property type="project" value="InterPro"/>
</dbReference>
<dbReference type="SUPFAM" id="SSF46785">
    <property type="entry name" value="Winged helix' DNA-binding domain"/>
    <property type="match status" value="1"/>
</dbReference>
<dbReference type="GO" id="GO:0030174">
    <property type="term" value="P:regulation of DNA-templated DNA replication initiation"/>
    <property type="evidence" value="ECO:0007669"/>
    <property type="project" value="InterPro"/>
</dbReference>
<evidence type="ECO:0000256" key="3">
    <source>
        <dbReference type="SAM" id="MobiDB-lite"/>
    </source>
</evidence>
<evidence type="ECO:0000259" key="4">
    <source>
        <dbReference type="SMART" id="SM01075"/>
    </source>
</evidence>
<dbReference type="GO" id="GO:1902975">
    <property type="term" value="P:mitotic DNA replication initiation"/>
    <property type="evidence" value="ECO:0007669"/>
    <property type="project" value="EnsemblFungi"/>
</dbReference>
<dbReference type="GO" id="GO:0003677">
    <property type="term" value="F:DNA binding"/>
    <property type="evidence" value="ECO:0007669"/>
    <property type="project" value="InterPro"/>
</dbReference>
<keyword evidence="2" id="KW-0131">Cell cycle</keyword>
<dbReference type="HOGENOM" id="CLU_654093_0_0_1"/>
<dbReference type="Pfam" id="PF16679">
    <property type="entry name" value="CDT1_C"/>
    <property type="match status" value="1"/>
</dbReference>
<evidence type="ECO:0000256" key="2">
    <source>
        <dbReference type="ARBA" id="ARBA00023306"/>
    </source>
</evidence>
<dbReference type="OMA" id="CIDMVQL"/>